<dbReference type="RefSeq" id="WP_062284214.1">
    <property type="nucleotide sequence ID" value="NZ_LTBC01000006.1"/>
</dbReference>
<evidence type="ECO:0000313" key="4">
    <source>
        <dbReference type="EMBL" id="KYH31912.1"/>
    </source>
</evidence>
<dbReference type="Pfam" id="PF02007">
    <property type="entry name" value="MtrH"/>
    <property type="match status" value="1"/>
</dbReference>
<dbReference type="OrthoDB" id="9553326at2"/>
<evidence type="ECO:0000313" key="5">
    <source>
        <dbReference type="Proteomes" id="UP000075670"/>
    </source>
</evidence>
<keyword evidence="3" id="KW-0812">Transmembrane</keyword>
<proteinExistence type="predicted"/>
<reference evidence="4 5" key="1">
    <citation type="submission" date="2016-02" db="EMBL/GenBank/DDBJ databases">
        <title>Genome sequence of Moorella mulderi DSM 14980.</title>
        <authorList>
            <person name="Poehlein A."/>
            <person name="Daniel R."/>
        </authorList>
    </citation>
    <scope>NUCLEOTIDE SEQUENCE [LARGE SCALE GENOMIC DNA]</scope>
    <source>
        <strain evidence="4 5">DSM 14980</strain>
    </source>
</reference>
<dbReference type="GO" id="GO:0032259">
    <property type="term" value="P:methylation"/>
    <property type="evidence" value="ECO:0007669"/>
    <property type="project" value="UniProtKB-KW"/>
</dbReference>
<sequence>MIKEEKLGYPAGCSPSNAFHTWQKSRLQEERAMVAAGVAVYTLSLVYGADFIFYGPIRHSPWVYPACATASAIIAYGARLGGVRPVKNTPCIKFFNGICNPSSAPCEQPKNNFYRVQKEIKVERIF</sequence>
<keyword evidence="1 4" id="KW-0489">Methyltransferase</keyword>
<evidence type="ECO:0000256" key="3">
    <source>
        <dbReference type="SAM" id="Phobius"/>
    </source>
</evidence>
<name>A0A151AWH9_9FIRM</name>
<keyword evidence="3" id="KW-0472">Membrane</keyword>
<protein>
    <submittedName>
        <fullName evidence="4">Tetrahydromethanopterin S-methyltransferase subunit H</fullName>
    </submittedName>
</protein>
<keyword evidence="2 4" id="KW-0808">Transferase</keyword>
<keyword evidence="3" id="KW-1133">Transmembrane helix</keyword>
<dbReference type="AlphaFoldDB" id="A0A151AWH9"/>
<gene>
    <name evidence="4" type="ORF">MOMUL_17940</name>
</gene>
<accession>A0A151AWH9</accession>
<organism evidence="4 5">
    <name type="scientific">Moorella mulderi DSM 14980</name>
    <dbReference type="NCBI Taxonomy" id="1122241"/>
    <lineage>
        <taxon>Bacteria</taxon>
        <taxon>Bacillati</taxon>
        <taxon>Bacillota</taxon>
        <taxon>Clostridia</taxon>
        <taxon>Neomoorellales</taxon>
        <taxon>Neomoorellaceae</taxon>
        <taxon>Neomoorella</taxon>
    </lineage>
</organism>
<dbReference type="PATRIC" id="fig|1122241.3.peg.1901"/>
<dbReference type="GO" id="GO:0008168">
    <property type="term" value="F:methyltransferase activity"/>
    <property type="evidence" value="ECO:0007669"/>
    <property type="project" value="UniProtKB-KW"/>
</dbReference>
<dbReference type="Proteomes" id="UP000075670">
    <property type="component" value="Unassembled WGS sequence"/>
</dbReference>
<keyword evidence="5" id="KW-1185">Reference proteome</keyword>
<evidence type="ECO:0000256" key="1">
    <source>
        <dbReference type="ARBA" id="ARBA00022603"/>
    </source>
</evidence>
<dbReference type="InterPro" id="IPR023467">
    <property type="entry name" value="MeTrfase_MtrH/MtxH"/>
</dbReference>
<comment type="caution">
    <text evidence="4">The sequence shown here is derived from an EMBL/GenBank/DDBJ whole genome shotgun (WGS) entry which is preliminary data.</text>
</comment>
<dbReference type="EMBL" id="LTBC01000006">
    <property type="protein sequence ID" value="KYH31912.1"/>
    <property type="molecule type" value="Genomic_DNA"/>
</dbReference>
<feature type="transmembrane region" description="Helical" evidence="3">
    <location>
        <begin position="61"/>
        <end position="78"/>
    </location>
</feature>
<dbReference type="GO" id="GO:0006730">
    <property type="term" value="P:one-carbon metabolic process"/>
    <property type="evidence" value="ECO:0007669"/>
    <property type="project" value="InterPro"/>
</dbReference>
<evidence type="ECO:0000256" key="2">
    <source>
        <dbReference type="ARBA" id="ARBA00022679"/>
    </source>
</evidence>
<feature type="transmembrane region" description="Helical" evidence="3">
    <location>
        <begin position="32"/>
        <end position="55"/>
    </location>
</feature>